<dbReference type="Pfam" id="PF02457">
    <property type="entry name" value="DAC"/>
    <property type="match status" value="1"/>
</dbReference>
<dbReference type="NCBIfam" id="NF010009">
    <property type="entry name" value="PRK13482.1"/>
    <property type="match status" value="1"/>
</dbReference>
<keyword evidence="12" id="KW-1185">Reference proteome</keyword>
<dbReference type="Gene3D" id="3.40.1700.10">
    <property type="entry name" value="DNA integrity scanning protein, DisA, N-terminal domain"/>
    <property type="match status" value="1"/>
</dbReference>
<evidence type="ECO:0000256" key="6">
    <source>
        <dbReference type="ARBA" id="ARBA00022840"/>
    </source>
</evidence>
<evidence type="ECO:0000256" key="5">
    <source>
        <dbReference type="ARBA" id="ARBA00022763"/>
    </source>
</evidence>
<keyword evidence="9" id="KW-0234">DNA repair</keyword>
<dbReference type="PANTHER" id="PTHR34185:SF3">
    <property type="entry name" value="DNA INTEGRITY SCANNING PROTEIN DISA"/>
    <property type="match status" value="1"/>
</dbReference>
<keyword evidence="8" id="KW-0238">DNA-binding</keyword>
<dbReference type="SUPFAM" id="SSF47781">
    <property type="entry name" value="RuvA domain 2-like"/>
    <property type="match status" value="1"/>
</dbReference>
<evidence type="ECO:0000259" key="10">
    <source>
        <dbReference type="PROSITE" id="PS51794"/>
    </source>
</evidence>
<dbReference type="SUPFAM" id="SSF143597">
    <property type="entry name" value="YojJ-like"/>
    <property type="match status" value="1"/>
</dbReference>
<dbReference type="InterPro" id="IPR036888">
    <property type="entry name" value="DNA_integrity_DisA_N_sf"/>
</dbReference>
<dbReference type="GO" id="GO:0005524">
    <property type="term" value="F:ATP binding"/>
    <property type="evidence" value="ECO:0007669"/>
    <property type="project" value="UniProtKB-KW"/>
</dbReference>
<dbReference type="Proteomes" id="UP000191153">
    <property type="component" value="Unassembled WGS sequence"/>
</dbReference>
<dbReference type="GO" id="GO:0106408">
    <property type="term" value="F:diadenylate cyclase activity"/>
    <property type="evidence" value="ECO:0007669"/>
    <property type="project" value="UniProtKB-EC"/>
</dbReference>
<sequence>MNKKELLNILSQVTPGTELREGIYNILDAGLGALIVVGVGEDILKIIDGGFKIDCEYTPERIYELAKMDGAIIIDETVNMIYYANVHLQPSVEYTTSESGTRHRTAQRVAKQTNNLVIAISERKKSVSLYKGDMRYRLRDTSDVMAEASQALKTLERYRYVLDKSLGNLTILELDDLVTMYEVTSVLQRFEMVKRIMKELDNYVIELGTEGRLINLQLEELIQGVQEEKYYFLKDYCNSDDLEIGNIIGELEKLSDSELLELERLSFILGYGKTYSALDNRVSPKGYRVLDKISKLTKKDIEKLISIYGDLSTIQVTPMDELVEIKGISKFKVKAIQSGLMRLKLTVELEK</sequence>
<dbReference type="GO" id="GO:0006281">
    <property type="term" value="P:DNA repair"/>
    <property type="evidence" value="ECO:0007669"/>
    <property type="project" value="UniProtKB-KW"/>
</dbReference>
<evidence type="ECO:0000256" key="9">
    <source>
        <dbReference type="ARBA" id="ARBA00023204"/>
    </source>
</evidence>
<dbReference type="STRING" id="180163.SAMN02745174_00688"/>
<dbReference type="OrthoDB" id="41841at2"/>
<evidence type="ECO:0000313" key="11">
    <source>
        <dbReference type="EMBL" id="SJZ47942.1"/>
    </source>
</evidence>
<dbReference type="Pfam" id="PF10635">
    <property type="entry name" value="DisA-linker"/>
    <property type="match status" value="1"/>
</dbReference>
<dbReference type="InterPro" id="IPR038331">
    <property type="entry name" value="DisA_sf"/>
</dbReference>
<dbReference type="RefSeq" id="WP_078693220.1">
    <property type="nucleotide sequence ID" value="NZ_FUWX01000005.1"/>
</dbReference>
<protein>
    <submittedName>
        <fullName evidence="11">Diadenylate cyclase</fullName>
    </submittedName>
</protein>
<dbReference type="AlphaFoldDB" id="A0A1T4KZP9"/>
<dbReference type="GO" id="GO:0004016">
    <property type="term" value="F:adenylate cyclase activity"/>
    <property type="evidence" value="ECO:0007669"/>
    <property type="project" value="TreeGrafter"/>
</dbReference>
<keyword evidence="7" id="KW-0460">Magnesium</keyword>
<feature type="domain" description="DAC" evidence="10">
    <location>
        <begin position="3"/>
        <end position="141"/>
    </location>
</feature>
<organism evidence="11 12">
    <name type="scientific">Cetobacterium ceti</name>
    <dbReference type="NCBI Taxonomy" id="180163"/>
    <lineage>
        <taxon>Bacteria</taxon>
        <taxon>Fusobacteriati</taxon>
        <taxon>Fusobacteriota</taxon>
        <taxon>Fusobacteriia</taxon>
        <taxon>Fusobacteriales</taxon>
        <taxon>Fusobacteriaceae</taxon>
        <taxon>Cetobacterium</taxon>
    </lineage>
</organism>
<dbReference type="PANTHER" id="PTHR34185">
    <property type="entry name" value="DIADENYLATE CYCLASE"/>
    <property type="match status" value="1"/>
</dbReference>
<dbReference type="InterPro" id="IPR010994">
    <property type="entry name" value="RuvA_2-like"/>
</dbReference>
<accession>A0A1T4KZP9</accession>
<keyword evidence="3" id="KW-0548">Nucleotidyltransferase</keyword>
<dbReference type="HAMAP" id="MF_01438">
    <property type="entry name" value="DisA"/>
    <property type="match status" value="1"/>
</dbReference>
<dbReference type="InterPro" id="IPR023763">
    <property type="entry name" value="DNA_integrity_scanning_protein"/>
</dbReference>
<keyword evidence="4" id="KW-0547">Nucleotide-binding</keyword>
<evidence type="ECO:0000313" key="12">
    <source>
        <dbReference type="Proteomes" id="UP000191153"/>
    </source>
</evidence>
<proteinExistence type="inferred from homology"/>
<comment type="catalytic activity">
    <reaction evidence="1">
        <text>2 ATP = 3',3'-c-di-AMP + 2 diphosphate</text>
        <dbReference type="Rhea" id="RHEA:35655"/>
        <dbReference type="ChEBI" id="CHEBI:30616"/>
        <dbReference type="ChEBI" id="CHEBI:33019"/>
        <dbReference type="ChEBI" id="CHEBI:71500"/>
        <dbReference type="EC" id="2.7.7.85"/>
    </reaction>
</comment>
<dbReference type="InterPro" id="IPR050338">
    <property type="entry name" value="DisA"/>
</dbReference>
<dbReference type="Gene3D" id="1.20.1260.110">
    <property type="entry name" value="DNA integrity scanning linker region"/>
    <property type="match status" value="1"/>
</dbReference>
<name>A0A1T4KZP9_9FUSO</name>
<dbReference type="InterPro" id="IPR003390">
    <property type="entry name" value="DNA_integrity_scan_DisA_N"/>
</dbReference>
<dbReference type="Gene3D" id="1.10.150.20">
    <property type="entry name" value="5' to 3' exonuclease, C-terminal subdomain"/>
    <property type="match status" value="1"/>
</dbReference>
<keyword evidence="5" id="KW-0227">DNA damage</keyword>
<dbReference type="InterPro" id="IPR018906">
    <property type="entry name" value="DNA_integrity_scan_DisA_link"/>
</dbReference>
<evidence type="ECO:0000256" key="1">
    <source>
        <dbReference type="ARBA" id="ARBA00000877"/>
    </source>
</evidence>
<dbReference type="EMBL" id="FUWX01000005">
    <property type="protein sequence ID" value="SJZ47942.1"/>
    <property type="molecule type" value="Genomic_DNA"/>
</dbReference>
<evidence type="ECO:0000256" key="4">
    <source>
        <dbReference type="ARBA" id="ARBA00022741"/>
    </source>
</evidence>
<evidence type="ECO:0000256" key="8">
    <source>
        <dbReference type="ARBA" id="ARBA00023125"/>
    </source>
</evidence>
<keyword evidence="2" id="KW-0808">Transferase</keyword>
<reference evidence="11 12" key="1">
    <citation type="submission" date="2017-02" db="EMBL/GenBank/DDBJ databases">
        <authorList>
            <person name="Peterson S.W."/>
        </authorList>
    </citation>
    <scope>NUCLEOTIDE SEQUENCE [LARGE SCALE GENOMIC DNA]</scope>
    <source>
        <strain evidence="11 12">ATCC 700028</strain>
    </source>
</reference>
<dbReference type="PROSITE" id="PS51794">
    <property type="entry name" value="DAC"/>
    <property type="match status" value="1"/>
</dbReference>
<evidence type="ECO:0000256" key="2">
    <source>
        <dbReference type="ARBA" id="ARBA00022679"/>
    </source>
</evidence>
<gene>
    <name evidence="11" type="ORF">SAMN02745174_00688</name>
</gene>
<keyword evidence="6" id="KW-0067">ATP-binding</keyword>
<evidence type="ECO:0000256" key="7">
    <source>
        <dbReference type="ARBA" id="ARBA00022842"/>
    </source>
</evidence>
<evidence type="ECO:0000256" key="3">
    <source>
        <dbReference type="ARBA" id="ARBA00022695"/>
    </source>
</evidence>
<dbReference type="GO" id="GO:0003677">
    <property type="term" value="F:DNA binding"/>
    <property type="evidence" value="ECO:0007669"/>
    <property type="project" value="UniProtKB-KW"/>
</dbReference>